<dbReference type="OrthoDB" id="5229512at2759"/>
<sequence length="352" mass="40243">MAVLSLPVRPAASTRPFCFTDLPGEIRDKIYEIVFTVTWFEEEQFNESDHRGLPAEPPKLNCHIESQILRTNRSIKFEAVTSFGRRISSFTAKVMQEALVDIMTTKRLPILRLTSKQFKNFKPHVMAYEIDHSQHNDSLKPPLKLILLYRDLDILCSIIPQNDWVHHRITLVNPYPNGTSNSRSFSCTIQEKLVVPYRENFQAMPNFVVTGAISKELKATTELEVTRPFTDPDQVLRELEDKKAKGNAELAKGNDRKAADHWSEAVAKMDRIGEDREGTMFSKLQAVGGLKFLNRWVRIRFKLNSNRTQSFTKRIRLVAETAESNTLKDANVLLGLNDRSQLIPEPADPYAC</sequence>
<proteinExistence type="predicted"/>
<dbReference type="Proteomes" id="UP000184330">
    <property type="component" value="Unassembled WGS sequence"/>
</dbReference>
<dbReference type="EMBL" id="FJOG01000026">
    <property type="protein sequence ID" value="CZR64255.1"/>
    <property type="molecule type" value="Genomic_DNA"/>
</dbReference>
<protein>
    <submittedName>
        <fullName evidence="1">Uncharacterized protein</fullName>
    </submittedName>
</protein>
<gene>
    <name evidence="1" type="ORF">PAC_14153</name>
</gene>
<evidence type="ECO:0000313" key="2">
    <source>
        <dbReference type="Proteomes" id="UP000184330"/>
    </source>
</evidence>
<evidence type="ECO:0000313" key="1">
    <source>
        <dbReference type="EMBL" id="CZR64255.1"/>
    </source>
</evidence>
<dbReference type="AlphaFoldDB" id="A0A1L7XGT5"/>
<reference evidence="1 2" key="1">
    <citation type="submission" date="2016-03" db="EMBL/GenBank/DDBJ databases">
        <authorList>
            <person name="Ploux O."/>
        </authorList>
    </citation>
    <scope>NUCLEOTIDE SEQUENCE [LARGE SCALE GENOMIC DNA]</scope>
    <source>
        <strain evidence="1 2">UAMH 11012</strain>
    </source>
</reference>
<accession>A0A1L7XGT5</accession>
<name>A0A1L7XGT5_9HELO</name>
<keyword evidence="2" id="KW-1185">Reference proteome</keyword>
<organism evidence="1 2">
    <name type="scientific">Phialocephala subalpina</name>
    <dbReference type="NCBI Taxonomy" id="576137"/>
    <lineage>
        <taxon>Eukaryota</taxon>
        <taxon>Fungi</taxon>
        <taxon>Dikarya</taxon>
        <taxon>Ascomycota</taxon>
        <taxon>Pezizomycotina</taxon>
        <taxon>Leotiomycetes</taxon>
        <taxon>Helotiales</taxon>
        <taxon>Mollisiaceae</taxon>
        <taxon>Phialocephala</taxon>
        <taxon>Phialocephala fortinii species complex</taxon>
    </lineage>
</organism>